<dbReference type="Gene3D" id="1.25.40.10">
    <property type="entry name" value="Tetratricopeptide repeat domain"/>
    <property type="match status" value="1"/>
</dbReference>
<organism evidence="2 3">
    <name type="scientific">Pendulispora albinea</name>
    <dbReference type="NCBI Taxonomy" id="2741071"/>
    <lineage>
        <taxon>Bacteria</taxon>
        <taxon>Pseudomonadati</taxon>
        <taxon>Myxococcota</taxon>
        <taxon>Myxococcia</taxon>
        <taxon>Myxococcales</taxon>
        <taxon>Sorangiineae</taxon>
        <taxon>Pendulisporaceae</taxon>
        <taxon>Pendulispora</taxon>
    </lineage>
</organism>
<proteinExistence type="predicted"/>
<gene>
    <name evidence="2" type="ORF">LZC94_24530</name>
</gene>
<evidence type="ECO:0000313" key="3">
    <source>
        <dbReference type="Proteomes" id="UP001370348"/>
    </source>
</evidence>
<reference evidence="2 3" key="1">
    <citation type="submission" date="2021-12" db="EMBL/GenBank/DDBJ databases">
        <title>Discovery of the Pendulisporaceae a myxobacterial family with distinct sporulation behavior and unique specialized metabolism.</title>
        <authorList>
            <person name="Garcia R."/>
            <person name="Popoff A."/>
            <person name="Bader C.D."/>
            <person name="Loehr J."/>
            <person name="Walesch S."/>
            <person name="Walt C."/>
            <person name="Boldt J."/>
            <person name="Bunk B."/>
            <person name="Haeckl F.J.F.P.J."/>
            <person name="Gunesch A.P."/>
            <person name="Birkelbach J."/>
            <person name="Nuebel U."/>
            <person name="Pietschmann T."/>
            <person name="Bach T."/>
            <person name="Mueller R."/>
        </authorList>
    </citation>
    <scope>NUCLEOTIDE SEQUENCE [LARGE SCALE GENOMIC DNA]</scope>
    <source>
        <strain evidence="2 3">MSr11954</strain>
    </source>
</reference>
<dbReference type="EMBL" id="CP089984">
    <property type="protein sequence ID" value="WXB11040.1"/>
    <property type="molecule type" value="Genomic_DNA"/>
</dbReference>
<evidence type="ECO:0008006" key="4">
    <source>
        <dbReference type="Google" id="ProtNLM"/>
    </source>
</evidence>
<feature type="compositionally biased region" description="Basic and acidic residues" evidence="1">
    <location>
        <begin position="301"/>
        <end position="311"/>
    </location>
</feature>
<feature type="region of interest" description="Disordered" evidence="1">
    <location>
        <begin position="288"/>
        <end position="311"/>
    </location>
</feature>
<dbReference type="RefSeq" id="WP_394820655.1">
    <property type="nucleotide sequence ID" value="NZ_CP089984.1"/>
</dbReference>
<evidence type="ECO:0000256" key="1">
    <source>
        <dbReference type="SAM" id="MobiDB-lite"/>
    </source>
</evidence>
<dbReference type="Proteomes" id="UP001370348">
    <property type="component" value="Chromosome"/>
</dbReference>
<dbReference type="SUPFAM" id="SSF48452">
    <property type="entry name" value="TPR-like"/>
    <property type="match status" value="1"/>
</dbReference>
<keyword evidence="3" id="KW-1185">Reference proteome</keyword>
<sequence>MTSSLFALAVIAQLVSNARPLECTATEGPHAGNVWERAKTPALRKYCDLLASGASKLAASATMAYEVLGIADEADRMVPGHTAPAVLRGRAYAKLGRWLEAYNALNTARIRDPRALDDAVALLAWARVAVRAGHPDDGHAAYRMLLPRATLLPLAERGPAYVEAGFLAMWRGPGGLDEAISIFRQARRDAQDTPQAVAILGLALALDRLGARDEARAVLLERPLANPWPTLSDARARQLLTPPVSEGETEALAAIALEASDPAKARLSWQKYADTSPGAPWVAHARARAHGGNAAGALGPKRAEKAARSQP</sequence>
<accession>A0ABZ2LPC1</accession>
<evidence type="ECO:0000313" key="2">
    <source>
        <dbReference type="EMBL" id="WXB11040.1"/>
    </source>
</evidence>
<dbReference type="InterPro" id="IPR011990">
    <property type="entry name" value="TPR-like_helical_dom_sf"/>
</dbReference>
<protein>
    <recommendedName>
        <fullName evidence="4">Tetratricopeptide repeat protein</fullName>
    </recommendedName>
</protein>
<name>A0ABZ2LPC1_9BACT</name>